<keyword evidence="1" id="KW-0472">Membrane</keyword>
<dbReference type="RefSeq" id="WP_137089074.1">
    <property type="nucleotide sequence ID" value="NZ_CP028923.1"/>
</dbReference>
<proteinExistence type="predicted"/>
<accession>A0A4D7JAM1</accession>
<dbReference type="KEGG" id="fpf:DCC35_01280"/>
<evidence type="ECO:0000313" key="3">
    <source>
        <dbReference type="Proteomes" id="UP000298616"/>
    </source>
</evidence>
<keyword evidence="3" id="KW-1185">Reference proteome</keyword>
<evidence type="ECO:0000313" key="2">
    <source>
        <dbReference type="EMBL" id="QCK13479.1"/>
    </source>
</evidence>
<keyword evidence="1" id="KW-1133">Transmembrane helix</keyword>
<protein>
    <submittedName>
        <fullName evidence="2">Uncharacterized protein</fullName>
    </submittedName>
</protein>
<gene>
    <name evidence="2" type="ORF">DCC35_01280</name>
</gene>
<feature type="transmembrane region" description="Helical" evidence="1">
    <location>
        <begin position="7"/>
        <end position="25"/>
    </location>
</feature>
<keyword evidence="1" id="KW-0812">Transmembrane</keyword>
<organism evidence="2 3">
    <name type="scientific">Mangrovivirga cuniculi</name>
    <dbReference type="NCBI Taxonomy" id="2715131"/>
    <lineage>
        <taxon>Bacteria</taxon>
        <taxon>Pseudomonadati</taxon>
        <taxon>Bacteroidota</taxon>
        <taxon>Cytophagia</taxon>
        <taxon>Cytophagales</taxon>
        <taxon>Mangrovivirgaceae</taxon>
        <taxon>Mangrovivirga</taxon>
    </lineage>
</organism>
<feature type="transmembrane region" description="Helical" evidence="1">
    <location>
        <begin position="31"/>
        <end position="52"/>
    </location>
</feature>
<dbReference type="EMBL" id="CP028923">
    <property type="protein sequence ID" value="QCK13479.1"/>
    <property type="molecule type" value="Genomic_DNA"/>
</dbReference>
<evidence type="ECO:0000256" key="1">
    <source>
        <dbReference type="SAM" id="Phobius"/>
    </source>
</evidence>
<name>A0A4D7JAM1_9BACT</name>
<sequence>MDNKKLFILDRVASMGFFITLIIYMNYKSLTVLLVTTYVLLVTAIVTKYFLFKRSGQKVYLLFAFLYLALVAAVFYFK</sequence>
<dbReference type="AlphaFoldDB" id="A0A4D7JAM1"/>
<feature type="transmembrane region" description="Helical" evidence="1">
    <location>
        <begin position="59"/>
        <end position="77"/>
    </location>
</feature>
<reference evidence="2 3" key="1">
    <citation type="submission" date="2018-04" db="EMBL/GenBank/DDBJ databases">
        <title>Complete genome uncultured novel isolate.</title>
        <authorList>
            <person name="Merlino G."/>
        </authorList>
    </citation>
    <scope>NUCLEOTIDE SEQUENCE [LARGE SCALE GENOMIC DNA]</scope>
    <source>
        <strain evidence="3">R1DC9</strain>
    </source>
</reference>
<dbReference type="Proteomes" id="UP000298616">
    <property type="component" value="Chromosome"/>
</dbReference>